<proteinExistence type="predicted"/>
<dbReference type="Proteomes" id="UP000185911">
    <property type="component" value="Unassembled WGS sequence"/>
</dbReference>
<sequence>MNKNRIEGAAKQVRAAAGAGQKPTSHESSEWIARKVGLYEVMVVLL</sequence>
<comment type="caution">
    <text evidence="2">The sequence shown here is derived from an EMBL/GenBank/DDBJ whole genome shotgun (WGS) entry which is preliminary data.</text>
</comment>
<name>A0A1Q8Y923_9BURK</name>
<evidence type="ECO:0000313" key="2">
    <source>
        <dbReference type="EMBL" id="OLP04479.1"/>
    </source>
</evidence>
<reference evidence="2 3" key="1">
    <citation type="submission" date="2017-01" db="EMBL/GenBank/DDBJ databases">
        <title>Genome sequence of Rhodoferax antarcticus ANT.BR, a psychrophilic purple nonsulfur bacterium from an Antarctic microbial mat.</title>
        <authorList>
            <person name="Baker J."/>
            <person name="Riester C."/>
            <person name="Skinner B."/>
            <person name="Newell A."/>
            <person name="Swingley W."/>
            <person name="Madigan M."/>
            <person name="Jung D."/>
            <person name="Asao M."/>
            <person name="Chen M."/>
            <person name="Loughlin P."/>
            <person name="Pan H."/>
            <person name="Lin S."/>
            <person name="Li N."/>
            <person name="Shaw J."/>
            <person name="Prado M."/>
            <person name="Sherman C."/>
            <person name="Li X."/>
            <person name="Tang J."/>
            <person name="Blankenship R."/>
            <person name="Zhao T."/>
            <person name="Touchman J."/>
            <person name="Sattley M."/>
        </authorList>
    </citation>
    <scope>NUCLEOTIDE SEQUENCE [LARGE SCALE GENOMIC DNA]</scope>
    <source>
        <strain evidence="2 3">ANT.BR</strain>
    </source>
</reference>
<dbReference type="EMBL" id="MSYM01000020">
    <property type="protein sequence ID" value="OLP04479.1"/>
    <property type="molecule type" value="Genomic_DNA"/>
</dbReference>
<organism evidence="2 3">
    <name type="scientific">Rhodoferax antarcticus ANT.BR</name>
    <dbReference type="NCBI Taxonomy" id="1111071"/>
    <lineage>
        <taxon>Bacteria</taxon>
        <taxon>Pseudomonadati</taxon>
        <taxon>Pseudomonadota</taxon>
        <taxon>Betaproteobacteria</taxon>
        <taxon>Burkholderiales</taxon>
        <taxon>Comamonadaceae</taxon>
        <taxon>Rhodoferax</taxon>
    </lineage>
</organism>
<dbReference type="RefSeq" id="WP_241839290.1">
    <property type="nucleotide sequence ID" value="NZ_MSYM01000020.1"/>
</dbReference>
<protein>
    <submittedName>
        <fullName evidence="2">Uncharacterized protein</fullName>
    </submittedName>
</protein>
<keyword evidence="3" id="KW-1185">Reference proteome</keyword>
<gene>
    <name evidence="2" type="ORF">BLL52_4111</name>
</gene>
<accession>A0A1Q8Y923</accession>
<feature type="region of interest" description="Disordered" evidence="1">
    <location>
        <begin position="1"/>
        <end position="27"/>
    </location>
</feature>
<dbReference type="AlphaFoldDB" id="A0A1Q8Y923"/>
<evidence type="ECO:0000256" key="1">
    <source>
        <dbReference type="SAM" id="MobiDB-lite"/>
    </source>
</evidence>
<feature type="compositionally biased region" description="Low complexity" evidence="1">
    <location>
        <begin position="9"/>
        <end position="22"/>
    </location>
</feature>
<evidence type="ECO:0000313" key="3">
    <source>
        <dbReference type="Proteomes" id="UP000185911"/>
    </source>
</evidence>